<dbReference type="PANTHER" id="PTHR47234:SF2">
    <property type="entry name" value="TONB-DEPENDENT RECEPTOR"/>
    <property type="match status" value="1"/>
</dbReference>
<evidence type="ECO:0000256" key="10">
    <source>
        <dbReference type="PROSITE-ProRule" id="PRU01360"/>
    </source>
</evidence>
<dbReference type="GO" id="GO:0006826">
    <property type="term" value="P:iron ion transport"/>
    <property type="evidence" value="ECO:0007669"/>
    <property type="project" value="UniProtKB-KW"/>
</dbReference>
<dbReference type="Pfam" id="PF00593">
    <property type="entry name" value="TonB_dep_Rec_b-barrel"/>
    <property type="match status" value="1"/>
</dbReference>
<feature type="domain" description="Secretin/TonB short N-terminal" evidence="13">
    <location>
        <begin position="55"/>
        <end position="106"/>
    </location>
</feature>
<dbReference type="Proteomes" id="UP000239504">
    <property type="component" value="Unassembled WGS sequence"/>
</dbReference>
<keyword evidence="9 10" id="KW-0998">Cell outer membrane</keyword>
<comment type="caution">
    <text evidence="14">The sequence shown here is derived from an EMBL/GenBank/DDBJ whole genome shotgun (WGS) entry which is preliminary data.</text>
</comment>
<evidence type="ECO:0000256" key="7">
    <source>
        <dbReference type="ARBA" id="ARBA00023077"/>
    </source>
</evidence>
<dbReference type="OrthoDB" id="7051241at2"/>
<evidence type="ECO:0000256" key="2">
    <source>
        <dbReference type="ARBA" id="ARBA00022448"/>
    </source>
</evidence>
<comment type="subcellular location">
    <subcellularLocation>
        <location evidence="1 10">Cell outer membrane</location>
        <topology evidence="1 10">Multi-pass membrane protein</topology>
    </subcellularLocation>
</comment>
<dbReference type="RefSeq" id="WP_104830726.1">
    <property type="nucleotide sequence ID" value="NZ_PJCH01000010.1"/>
</dbReference>
<feature type="signal peptide" evidence="12">
    <location>
        <begin position="1"/>
        <end position="29"/>
    </location>
</feature>
<dbReference type="InterPro" id="IPR039426">
    <property type="entry name" value="TonB-dep_rcpt-like"/>
</dbReference>
<dbReference type="SUPFAM" id="SSF56935">
    <property type="entry name" value="Porins"/>
    <property type="match status" value="1"/>
</dbReference>
<protein>
    <recommendedName>
        <fullName evidence="13">Secretin/TonB short N-terminal domain-containing protein</fullName>
    </recommendedName>
</protein>
<dbReference type="AlphaFoldDB" id="A0A2S7K400"/>
<dbReference type="EMBL" id="PJCH01000010">
    <property type="protein sequence ID" value="PQA87168.1"/>
    <property type="molecule type" value="Genomic_DNA"/>
</dbReference>
<comment type="similarity">
    <text evidence="10 11">Belongs to the TonB-dependent receptor family.</text>
</comment>
<evidence type="ECO:0000256" key="6">
    <source>
        <dbReference type="ARBA" id="ARBA00023004"/>
    </source>
</evidence>
<evidence type="ECO:0000256" key="9">
    <source>
        <dbReference type="ARBA" id="ARBA00023237"/>
    </source>
</evidence>
<name>A0A2S7K400_9PROT</name>
<evidence type="ECO:0000256" key="1">
    <source>
        <dbReference type="ARBA" id="ARBA00004571"/>
    </source>
</evidence>
<reference evidence="14 15" key="1">
    <citation type="submission" date="2017-12" db="EMBL/GenBank/DDBJ databases">
        <authorList>
            <person name="Hurst M.R.H."/>
        </authorList>
    </citation>
    <scope>NUCLEOTIDE SEQUENCE [LARGE SCALE GENOMIC DNA]</scope>
    <source>
        <strain evidence="14 15">SY-3-19</strain>
    </source>
</reference>
<dbReference type="Pfam" id="PF07715">
    <property type="entry name" value="Plug"/>
    <property type="match status" value="1"/>
</dbReference>
<evidence type="ECO:0000313" key="14">
    <source>
        <dbReference type="EMBL" id="PQA87168.1"/>
    </source>
</evidence>
<keyword evidence="15" id="KW-1185">Reference proteome</keyword>
<keyword evidence="7 11" id="KW-0798">TonB box</keyword>
<evidence type="ECO:0000313" key="15">
    <source>
        <dbReference type="Proteomes" id="UP000239504"/>
    </source>
</evidence>
<dbReference type="InterPro" id="IPR011662">
    <property type="entry name" value="Secretin/TonB_short_N"/>
</dbReference>
<keyword evidence="2 10" id="KW-0813">Transport</keyword>
<gene>
    <name evidence="14" type="ORF">CW354_14105</name>
</gene>
<keyword evidence="3 10" id="KW-1134">Transmembrane beta strand</keyword>
<evidence type="ECO:0000256" key="3">
    <source>
        <dbReference type="ARBA" id="ARBA00022452"/>
    </source>
</evidence>
<sequence length="886" mass="94753">MIKTNSKKSILIGAASVLALLLASAPAFAEDAKQFDIEEQPLAKALLAFNEQSGLTVAAPRNLVEGKTALAVHGEMEPGAALEKLLADTGLKSTELPNGAYTVTLAIAEANEARSFRVAQLGQEDAGTVETVDRNRRDEEKDEIVVTGTNIRGAAPVGSQLLTFDRASIEATGLATMPEFLETLPQNFGLVGVDGSPGGGAGLPNAFANQNGGSSLNLRGLGQGTTLTLLNGRRMALGFQGTAVDVSAIPLTAIERVEVLTDGASAIYGSDAIGGVVNFVLRDDFEGAETTFRYGRASDVDEYRAAQSLGGAWGSGHALASFQYFSRDNLASADRSFSGGADLRDLLPEDEQYSAVLAGAQDVGDAAEFFFDGYWSERNTHSEGLSLTQWVTDGKDRKLNLSGGLRFDLFSDWKLETAGSYGRSKTGLNVDAVFSGFPYEQEITSVFEVYAANAKADGSLFELPGGAARLALGGAWRHESLDIVTMQALAGVSYPATGAADEQDVYSAFFETYIPLIGENNGTALVQSLELSVAGRYDDYSTFGSSFDPKVGFSLTSFDGFTLRGSYGTSYKAPNLRDYTAALNSATASEIADPLSPLDMITILRLNGTIVDFEPQKAETWTIGFDYSPGFAEGLFLSANYYNISFKDRIAFPPSSSSTILADATAFADIITAAPAAAEVAAAIAIGELGQGFFDQTPLMNFTAADADYIIDGRQRNLGVTDTEGVDIRAGYNVETDIGRFNVDLNANYIFNLESAVTRQSSRFNELDRIFYPTDFRMRASLGYTRSAFSGGVYVNYVPSYIDDRDAENRQIDAWTTVDVRASLELEALAANAVTQGLELSLSVRNLFDEEPPAVLLWNAFDGSGYDPANADPLGRLLAIEIRKTW</sequence>
<keyword evidence="12" id="KW-0732">Signal</keyword>
<proteinExistence type="inferred from homology"/>
<dbReference type="SMART" id="SM00965">
    <property type="entry name" value="STN"/>
    <property type="match status" value="1"/>
</dbReference>
<feature type="chain" id="PRO_5015541659" description="Secretin/TonB short N-terminal domain-containing protein" evidence="12">
    <location>
        <begin position="30"/>
        <end position="886"/>
    </location>
</feature>
<dbReference type="Gene3D" id="2.40.170.20">
    <property type="entry name" value="TonB-dependent receptor, beta-barrel domain"/>
    <property type="match status" value="1"/>
</dbReference>
<evidence type="ECO:0000256" key="8">
    <source>
        <dbReference type="ARBA" id="ARBA00023136"/>
    </source>
</evidence>
<dbReference type="Gene3D" id="3.55.50.30">
    <property type="match status" value="1"/>
</dbReference>
<keyword evidence="8 10" id="KW-0472">Membrane</keyword>
<evidence type="ECO:0000259" key="13">
    <source>
        <dbReference type="SMART" id="SM00965"/>
    </source>
</evidence>
<keyword evidence="4" id="KW-0406">Ion transport</keyword>
<evidence type="ECO:0000256" key="4">
    <source>
        <dbReference type="ARBA" id="ARBA00022496"/>
    </source>
</evidence>
<dbReference type="PROSITE" id="PS52016">
    <property type="entry name" value="TONB_DEPENDENT_REC_3"/>
    <property type="match status" value="1"/>
</dbReference>
<keyword evidence="4" id="KW-0410">Iron transport</keyword>
<dbReference type="InterPro" id="IPR012910">
    <property type="entry name" value="Plug_dom"/>
</dbReference>
<keyword evidence="5 10" id="KW-0812">Transmembrane</keyword>
<evidence type="ECO:0000256" key="12">
    <source>
        <dbReference type="SAM" id="SignalP"/>
    </source>
</evidence>
<evidence type="ECO:0000256" key="11">
    <source>
        <dbReference type="RuleBase" id="RU003357"/>
    </source>
</evidence>
<dbReference type="InterPro" id="IPR000531">
    <property type="entry name" value="Beta-barrel_TonB"/>
</dbReference>
<accession>A0A2S7K400</accession>
<dbReference type="GO" id="GO:0009279">
    <property type="term" value="C:cell outer membrane"/>
    <property type="evidence" value="ECO:0007669"/>
    <property type="project" value="UniProtKB-SubCell"/>
</dbReference>
<dbReference type="Gene3D" id="2.170.130.10">
    <property type="entry name" value="TonB-dependent receptor, plug domain"/>
    <property type="match status" value="1"/>
</dbReference>
<evidence type="ECO:0000256" key="5">
    <source>
        <dbReference type="ARBA" id="ARBA00022692"/>
    </source>
</evidence>
<dbReference type="InterPro" id="IPR037066">
    <property type="entry name" value="Plug_dom_sf"/>
</dbReference>
<keyword evidence="6" id="KW-0408">Iron</keyword>
<dbReference type="PANTHER" id="PTHR47234">
    <property type="match status" value="1"/>
</dbReference>
<organism evidence="14 15">
    <name type="scientific">Hyphococcus luteus</name>
    <dbReference type="NCBI Taxonomy" id="2058213"/>
    <lineage>
        <taxon>Bacteria</taxon>
        <taxon>Pseudomonadati</taxon>
        <taxon>Pseudomonadota</taxon>
        <taxon>Alphaproteobacteria</taxon>
        <taxon>Parvularculales</taxon>
        <taxon>Parvularculaceae</taxon>
        <taxon>Hyphococcus</taxon>
    </lineage>
</organism>
<dbReference type="InterPro" id="IPR036942">
    <property type="entry name" value="Beta-barrel_TonB_sf"/>
</dbReference>